<gene>
    <name evidence="1" type="ORF">PB01_20900</name>
</gene>
<keyword evidence="2" id="KW-1185">Reference proteome</keyword>
<evidence type="ECO:0000313" key="2">
    <source>
        <dbReference type="Proteomes" id="UP000325517"/>
    </source>
</evidence>
<dbReference type="Proteomes" id="UP000325517">
    <property type="component" value="Plasmid pPB01"/>
</dbReference>
<name>A0A5J6SUL0_9BACI</name>
<dbReference type="Pfam" id="PF11148">
    <property type="entry name" value="DUF2922"/>
    <property type="match status" value="1"/>
</dbReference>
<reference evidence="1 2" key="1">
    <citation type="submission" date="2018-07" db="EMBL/GenBank/DDBJ databases">
        <title>Complete genome sequence of Psychrobacillus sp. PB01, isolated from iceberg, and comparative genome analysis of Psychrobacillus strains.</title>
        <authorList>
            <person name="Lee P.C."/>
        </authorList>
    </citation>
    <scope>NUCLEOTIDE SEQUENCE [LARGE SCALE GENOMIC DNA]</scope>
    <source>
        <strain evidence="1 2">PB01</strain>
        <plasmid evidence="2">ppb01</plasmid>
    </source>
</reference>
<dbReference type="OrthoDB" id="2454247at2"/>
<protein>
    <submittedName>
        <fullName evidence="1">DUF2922 domain-containing protein</fullName>
    </submittedName>
</protein>
<dbReference type="InterPro" id="IPR021321">
    <property type="entry name" value="DUF2922"/>
</dbReference>
<evidence type="ECO:0000313" key="1">
    <source>
        <dbReference type="EMBL" id="QFG01290.1"/>
    </source>
</evidence>
<sequence>MSEKTRKVLQMQFNTAENKDVSIRLTDPKPDLTATTVQAAMELFNDLKVFNSISLMGPARLKGAKTVETVTSDFGITVG</sequence>
<accession>A0A5J6SUL0</accession>
<proteinExistence type="predicted"/>
<dbReference type="KEGG" id="psyo:PB01_20900"/>
<geneLocation type="plasmid" evidence="2">
    <name>ppb01</name>
</geneLocation>
<dbReference type="RefSeq" id="WP_151702161.1">
    <property type="nucleotide sequence ID" value="NZ_CP031224.1"/>
</dbReference>
<dbReference type="EMBL" id="CP031224">
    <property type="protein sequence ID" value="QFG01290.1"/>
    <property type="molecule type" value="Genomic_DNA"/>
</dbReference>
<organism evidence="1 2">
    <name type="scientific">Psychrobacillus glaciei</name>
    <dbReference type="NCBI Taxonomy" id="2283160"/>
    <lineage>
        <taxon>Bacteria</taxon>
        <taxon>Bacillati</taxon>
        <taxon>Bacillota</taxon>
        <taxon>Bacilli</taxon>
        <taxon>Bacillales</taxon>
        <taxon>Bacillaceae</taxon>
        <taxon>Psychrobacillus</taxon>
    </lineage>
</organism>
<dbReference type="AlphaFoldDB" id="A0A5J6SUL0"/>
<keyword evidence="1" id="KW-0614">Plasmid</keyword>